<evidence type="ECO:0000313" key="2">
    <source>
        <dbReference type="WBParaSite" id="SVE_0000282050.1"/>
    </source>
</evidence>
<keyword evidence="1" id="KW-1185">Reference proteome</keyword>
<sequence length="46" mass="5631">LTNAINFKKFPFIQHFLGKVLTLIKKDKIVLQIIQHIFRYMYIMTY</sequence>
<dbReference type="Proteomes" id="UP000035680">
    <property type="component" value="Unassembled WGS sequence"/>
</dbReference>
<reference evidence="1" key="1">
    <citation type="submission" date="2014-07" db="EMBL/GenBank/DDBJ databases">
        <authorList>
            <person name="Martin A.A"/>
            <person name="De Silva N."/>
        </authorList>
    </citation>
    <scope>NUCLEOTIDE SEQUENCE</scope>
</reference>
<evidence type="ECO:0000313" key="1">
    <source>
        <dbReference type="Proteomes" id="UP000035680"/>
    </source>
</evidence>
<name>A0A0K0ETU7_STRVS</name>
<accession>A0A0K0ETU7</accession>
<protein>
    <submittedName>
        <fullName evidence="2">Transposase</fullName>
    </submittedName>
</protein>
<reference evidence="2" key="2">
    <citation type="submission" date="2015-08" db="UniProtKB">
        <authorList>
            <consortium name="WormBaseParasite"/>
        </authorList>
    </citation>
    <scope>IDENTIFICATION</scope>
</reference>
<dbReference type="AlphaFoldDB" id="A0A0K0ETU7"/>
<dbReference type="WBParaSite" id="SVE_0000282050.1">
    <property type="protein sequence ID" value="SVE_0000282050.1"/>
    <property type="gene ID" value="SVE_0000282050"/>
</dbReference>
<organism evidence="1 2">
    <name type="scientific">Strongyloides venezuelensis</name>
    <name type="common">Threadworm</name>
    <dbReference type="NCBI Taxonomy" id="75913"/>
    <lineage>
        <taxon>Eukaryota</taxon>
        <taxon>Metazoa</taxon>
        <taxon>Ecdysozoa</taxon>
        <taxon>Nematoda</taxon>
        <taxon>Chromadorea</taxon>
        <taxon>Rhabditida</taxon>
        <taxon>Tylenchina</taxon>
        <taxon>Panagrolaimomorpha</taxon>
        <taxon>Strongyloidoidea</taxon>
        <taxon>Strongyloididae</taxon>
        <taxon>Strongyloides</taxon>
    </lineage>
</organism>
<proteinExistence type="predicted"/>